<comment type="caution">
    <text evidence="1">The sequence shown here is derived from an EMBL/GenBank/DDBJ whole genome shotgun (WGS) entry which is preliminary data.</text>
</comment>
<evidence type="ECO:0000313" key="2">
    <source>
        <dbReference type="Proteomes" id="UP001168098"/>
    </source>
</evidence>
<dbReference type="AlphaFoldDB" id="A0AA38Z8D8"/>
<protein>
    <submittedName>
        <fullName evidence="1">Uncharacterized protein</fullName>
    </submittedName>
</protein>
<accession>A0AA38Z8D8</accession>
<sequence>MQHCLASIARIGVACSEESPGDRMDIKDVVMELNIIKKVFLGAGNHGERHIRMQLPAEGTSQLGGD</sequence>
<dbReference type="EMBL" id="JARBHA010000013">
    <property type="protein sequence ID" value="KAJ9683789.1"/>
    <property type="molecule type" value="Genomic_DNA"/>
</dbReference>
<proteinExistence type="predicted"/>
<evidence type="ECO:0000313" key="1">
    <source>
        <dbReference type="EMBL" id="KAJ9683789.1"/>
    </source>
</evidence>
<keyword evidence="2" id="KW-1185">Reference proteome</keyword>
<organism evidence="1 2">
    <name type="scientific">Vitis rotundifolia</name>
    <name type="common">Muscadine grape</name>
    <dbReference type="NCBI Taxonomy" id="103349"/>
    <lineage>
        <taxon>Eukaryota</taxon>
        <taxon>Viridiplantae</taxon>
        <taxon>Streptophyta</taxon>
        <taxon>Embryophyta</taxon>
        <taxon>Tracheophyta</taxon>
        <taxon>Spermatophyta</taxon>
        <taxon>Magnoliopsida</taxon>
        <taxon>eudicotyledons</taxon>
        <taxon>Gunneridae</taxon>
        <taxon>Pentapetalae</taxon>
        <taxon>rosids</taxon>
        <taxon>Vitales</taxon>
        <taxon>Vitaceae</taxon>
        <taxon>Viteae</taxon>
        <taxon>Vitis</taxon>
    </lineage>
</organism>
<gene>
    <name evidence="1" type="ORF">PVL29_016335</name>
</gene>
<reference evidence="1 2" key="1">
    <citation type="journal article" date="2023" name="BMC Biotechnol.">
        <title>Vitis rotundifolia cv Carlos genome sequencing.</title>
        <authorList>
            <person name="Huff M."/>
            <person name="Hulse-Kemp A."/>
            <person name="Scheffler B."/>
            <person name="Youngblood R."/>
            <person name="Simpson S."/>
            <person name="Babiker E."/>
            <person name="Staton M."/>
        </authorList>
    </citation>
    <scope>NUCLEOTIDE SEQUENCE [LARGE SCALE GENOMIC DNA]</scope>
    <source>
        <tissue evidence="1">Leaf</tissue>
    </source>
</reference>
<name>A0AA38Z8D8_VITRO</name>
<dbReference type="Proteomes" id="UP001168098">
    <property type="component" value="Unassembled WGS sequence"/>
</dbReference>